<sequence>MALPGTRRDLVDSTQEGESEGALSNSESLQKTKQHAQESHSMGTKKVQKEAHTSLQQRIPCRRRTTQEDVRCRIECWGQELDDAQRTSWKDANKPCQLQNMRCMGYCLVWGGKLLPPPKLDSRPSGPSGPLQSTTRVAGSTHTLSGEETHAGNRSREVPAEAGE</sequence>
<gene>
    <name evidence="2" type="ORF">NDU88_005104</name>
</gene>
<dbReference type="EMBL" id="JANPWB010000013">
    <property type="protein sequence ID" value="KAJ1107715.1"/>
    <property type="molecule type" value="Genomic_DNA"/>
</dbReference>
<feature type="region of interest" description="Disordered" evidence="1">
    <location>
        <begin position="1"/>
        <end position="59"/>
    </location>
</feature>
<name>A0AAV7MVB9_PLEWA</name>
<feature type="compositionally biased region" description="Basic and acidic residues" evidence="1">
    <location>
        <begin position="1"/>
        <end position="11"/>
    </location>
</feature>
<keyword evidence="3" id="KW-1185">Reference proteome</keyword>
<feature type="region of interest" description="Disordered" evidence="1">
    <location>
        <begin position="118"/>
        <end position="164"/>
    </location>
</feature>
<dbReference type="Proteomes" id="UP001066276">
    <property type="component" value="Chromosome 9"/>
</dbReference>
<evidence type="ECO:0000313" key="2">
    <source>
        <dbReference type="EMBL" id="KAJ1107715.1"/>
    </source>
</evidence>
<dbReference type="AlphaFoldDB" id="A0AAV7MVB9"/>
<feature type="compositionally biased region" description="Basic and acidic residues" evidence="1">
    <location>
        <begin position="145"/>
        <end position="164"/>
    </location>
</feature>
<protein>
    <submittedName>
        <fullName evidence="2">Uncharacterized protein</fullName>
    </submittedName>
</protein>
<feature type="compositionally biased region" description="Polar residues" evidence="1">
    <location>
        <begin position="130"/>
        <end position="144"/>
    </location>
</feature>
<comment type="caution">
    <text evidence="2">The sequence shown here is derived from an EMBL/GenBank/DDBJ whole genome shotgun (WGS) entry which is preliminary data.</text>
</comment>
<reference evidence="2" key="1">
    <citation type="journal article" date="2022" name="bioRxiv">
        <title>Sequencing and chromosome-scale assembly of the giantPleurodeles waltlgenome.</title>
        <authorList>
            <person name="Brown T."/>
            <person name="Elewa A."/>
            <person name="Iarovenko S."/>
            <person name="Subramanian E."/>
            <person name="Araus A.J."/>
            <person name="Petzold A."/>
            <person name="Susuki M."/>
            <person name="Suzuki K.-i.T."/>
            <person name="Hayashi T."/>
            <person name="Toyoda A."/>
            <person name="Oliveira C."/>
            <person name="Osipova E."/>
            <person name="Leigh N.D."/>
            <person name="Simon A."/>
            <person name="Yun M.H."/>
        </authorList>
    </citation>
    <scope>NUCLEOTIDE SEQUENCE</scope>
    <source>
        <strain evidence="2">20211129_DDA</strain>
        <tissue evidence="2">Liver</tissue>
    </source>
</reference>
<proteinExistence type="predicted"/>
<feature type="compositionally biased region" description="Polar residues" evidence="1">
    <location>
        <begin position="12"/>
        <end position="31"/>
    </location>
</feature>
<evidence type="ECO:0000313" key="3">
    <source>
        <dbReference type="Proteomes" id="UP001066276"/>
    </source>
</evidence>
<accession>A0AAV7MVB9</accession>
<organism evidence="2 3">
    <name type="scientific">Pleurodeles waltl</name>
    <name type="common">Iberian ribbed newt</name>
    <dbReference type="NCBI Taxonomy" id="8319"/>
    <lineage>
        <taxon>Eukaryota</taxon>
        <taxon>Metazoa</taxon>
        <taxon>Chordata</taxon>
        <taxon>Craniata</taxon>
        <taxon>Vertebrata</taxon>
        <taxon>Euteleostomi</taxon>
        <taxon>Amphibia</taxon>
        <taxon>Batrachia</taxon>
        <taxon>Caudata</taxon>
        <taxon>Salamandroidea</taxon>
        <taxon>Salamandridae</taxon>
        <taxon>Pleurodelinae</taxon>
        <taxon>Pleurodeles</taxon>
    </lineage>
</organism>
<evidence type="ECO:0000256" key="1">
    <source>
        <dbReference type="SAM" id="MobiDB-lite"/>
    </source>
</evidence>